<name>A0A168F763_9HYPO</name>
<organism evidence="3 4">
    <name type="scientific">Moelleriella libera RCEF 2490</name>
    <dbReference type="NCBI Taxonomy" id="1081109"/>
    <lineage>
        <taxon>Eukaryota</taxon>
        <taxon>Fungi</taxon>
        <taxon>Dikarya</taxon>
        <taxon>Ascomycota</taxon>
        <taxon>Pezizomycotina</taxon>
        <taxon>Sordariomycetes</taxon>
        <taxon>Hypocreomycetidae</taxon>
        <taxon>Hypocreales</taxon>
        <taxon>Clavicipitaceae</taxon>
        <taxon>Moelleriella</taxon>
    </lineage>
</organism>
<reference evidence="3 4" key="1">
    <citation type="journal article" date="2016" name="Genome Biol. Evol.">
        <title>Divergent and convergent evolution of fungal pathogenicity.</title>
        <authorList>
            <person name="Shang Y."/>
            <person name="Xiao G."/>
            <person name="Zheng P."/>
            <person name="Cen K."/>
            <person name="Zhan S."/>
            <person name="Wang C."/>
        </authorList>
    </citation>
    <scope>NUCLEOTIDE SEQUENCE [LARGE SCALE GENOMIC DNA]</scope>
    <source>
        <strain evidence="3 4">RCEF 2490</strain>
    </source>
</reference>
<dbReference type="EMBL" id="AZGY01000003">
    <property type="protein sequence ID" value="KZZ99555.1"/>
    <property type="molecule type" value="Genomic_DNA"/>
</dbReference>
<protein>
    <submittedName>
        <fullName evidence="3">Prp 4 CRoW domain-containing protein</fullName>
    </submittedName>
</protein>
<proteinExistence type="predicted"/>
<sequence>MLVQTIVSAAVLAAAANAASHEARHPYRLAVMALPGQSLMRRDTNGYTPDQKQCKAGNTCAEACGAGFDQCPGGKPDTAHCFNPTAGESCCTDNSGNSCEAGYYCTHDDKKQTWCCPKNMDLAACAAAFTVRGLVAATSTTAPPTTSVQSTISQASNTTTSAQITSSSAAPTSSTQKKTTSAGTISGGKSTAWSGVNSTVIGGIPTQPSERLPSVTAAPPPANSKATNVAAASGISALLLIAAGVAVLL</sequence>
<comment type="caution">
    <text evidence="3">The sequence shown here is derived from an EMBL/GenBank/DDBJ whole genome shotgun (WGS) entry which is preliminary data.</text>
</comment>
<accession>A0A168F763</accession>
<keyword evidence="4" id="KW-1185">Reference proteome</keyword>
<evidence type="ECO:0000313" key="3">
    <source>
        <dbReference type="EMBL" id="KZZ99555.1"/>
    </source>
</evidence>
<feature type="compositionally biased region" description="Low complexity" evidence="1">
    <location>
        <begin position="140"/>
        <end position="184"/>
    </location>
</feature>
<dbReference type="AlphaFoldDB" id="A0A168F763"/>
<evidence type="ECO:0000256" key="1">
    <source>
        <dbReference type="SAM" id="MobiDB-lite"/>
    </source>
</evidence>
<dbReference type="OrthoDB" id="5409186at2759"/>
<evidence type="ECO:0000313" key="4">
    <source>
        <dbReference type="Proteomes" id="UP000078544"/>
    </source>
</evidence>
<gene>
    <name evidence="3" type="ORF">AAL_02127</name>
</gene>
<evidence type="ECO:0000256" key="2">
    <source>
        <dbReference type="SAM" id="SignalP"/>
    </source>
</evidence>
<dbReference type="Proteomes" id="UP000078544">
    <property type="component" value="Unassembled WGS sequence"/>
</dbReference>
<keyword evidence="2" id="KW-0732">Signal</keyword>
<feature type="region of interest" description="Disordered" evidence="1">
    <location>
        <begin position="202"/>
        <end position="224"/>
    </location>
</feature>
<feature type="signal peptide" evidence="2">
    <location>
        <begin position="1"/>
        <end position="18"/>
    </location>
</feature>
<feature type="chain" id="PRO_5007896784" evidence="2">
    <location>
        <begin position="19"/>
        <end position="249"/>
    </location>
</feature>
<dbReference type="STRING" id="1081109.A0A168F763"/>
<feature type="region of interest" description="Disordered" evidence="1">
    <location>
        <begin position="140"/>
        <end position="190"/>
    </location>
</feature>